<dbReference type="Proteomes" id="UP000186817">
    <property type="component" value="Unassembled WGS sequence"/>
</dbReference>
<dbReference type="InterPro" id="IPR020841">
    <property type="entry name" value="PKS_Beta-ketoAc_synthase_dom"/>
</dbReference>
<feature type="compositionally biased region" description="Basic and acidic residues" evidence="4">
    <location>
        <begin position="460"/>
        <end position="483"/>
    </location>
</feature>
<dbReference type="InterPro" id="IPR011009">
    <property type="entry name" value="Kinase-like_dom_sf"/>
</dbReference>
<feature type="transmembrane region" description="Helical" evidence="5">
    <location>
        <begin position="251"/>
        <end position="270"/>
    </location>
</feature>
<evidence type="ECO:0000256" key="5">
    <source>
        <dbReference type="SAM" id="Phobius"/>
    </source>
</evidence>
<evidence type="ECO:0000259" key="6">
    <source>
        <dbReference type="PROSITE" id="PS50011"/>
    </source>
</evidence>
<dbReference type="InterPro" id="IPR003864">
    <property type="entry name" value="CSC1/OSCA1-like_7TM"/>
</dbReference>
<organism evidence="8 9">
    <name type="scientific">Symbiodinium microadriaticum</name>
    <name type="common">Dinoflagellate</name>
    <name type="synonym">Zooxanthella microadriatica</name>
    <dbReference type="NCBI Taxonomy" id="2951"/>
    <lineage>
        <taxon>Eukaryota</taxon>
        <taxon>Sar</taxon>
        <taxon>Alveolata</taxon>
        <taxon>Dinophyceae</taxon>
        <taxon>Suessiales</taxon>
        <taxon>Symbiodiniaceae</taxon>
        <taxon>Symbiodinium</taxon>
    </lineage>
</organism>
<dbReference type="SMART" id="SM00220">
    <property type="entry name" value="S_TKc"/>
    <property type="match status" value="1"/>
</dbReference>
<dbReference type="Gene3D" id="3.40.47.10">
    <property type="match status" value="1"/>
</dbReference>
<dbReference type="GO" id="GO:0004312">
    <property type="term" value="F:fatty acid synthase activity"/>
    <property type="evidence" value="ECO:0007669"/>
    <property type="project" value="TreeGrafter"/>
</dbReference>
<feature type="transmembrane region" description="Helical" evidence="5">
    <location>
        <begin position="178"/>
        <end position="198"/>
    </location>
</feature>
<evidence type="ECO:0000256" key="3">
    <source>
        <dbReference type="RuleBase" id="RU003694"/>
    </source>
</evidence>
<dbReference type="PROSITE" id="PS52004">
    <property type="entry name" value="KS3_2"/>
    <property type="match status" value="1"/>
</dbReference>
<dbReference type="PROSITE" id="PS00108">
    <property type="entry name" value="PROTEIN_KINASE_ST"/>
    <property type="match status" value="1"/>
</dbReference>
<name>A0A1Q9C281_SYMMI</name>
<dbReference type="SMART" id="SM00825">
    <property type="entry name" value="PKS_KS"/>
    <property type="match status" value="1"/>
</dbReference>
<dbReference type="InterPro" id="IPR014031">
    <property type="entry name" value="Ketoacyl_synth_C"/>
</dbReference>
<dbReference type="PROSITE" id="PS50011">
    <property type="entry name" value="PROTEIN_KINASE_DOM"/>
    <property type="match status" value="1"/>
</dbReference>
<accession>A0A1Q9C281</accession>
<dbReference type="Pfam" id="PF00069">
    <property type="entry name" value="Pkinase"/>
    <property type="match status" value="1"/>
</dbReference>
<keyword evidence="3" id="KW-0808">Transferase</keyword>
<protein>
    <submittedName>
        <fullName evidence="8">Phthiocerol synthesis polyketide synthase type I PpsC</fullName>
    </submittedName>
</protein>
<keyword evidence="9" id="KW-1185">Reference proteome</keyword>
<dbReference type="SUPFAM" id="SSF56112">
    <property type="entry name" value="Protein kinase-like (PK-like)"/>
    <property type="match status" value="1"/>
</dbReference>
<feature type="transmembrane region" description="Helical" evidence="5">
    <location>
        <begin position="325"/>
        <end position="350"/>
    </location>
</feature>
<evidence type="ECO:0000256" key="1">
    <source>
        <dbReference type="ARBA" id="ARBA00022450"/>
    </source>
</evidence>
<reference evidence="8 9" key="1">
    <citation type="submission" date="2016-02" db="EMBL/GenBank/DDBJ databases">
        <title>Genome analysis of coral dinoflagellate symbionts highlights evolutionary adaptations to a symbiotic lifestyle.</title>
        <authorList>
            <person name="Aranda M."/>
            <person name="Li Y."/>
            <person name="Liew Y.J."/>
            <person name="Baumgarten S."/>
            <person name="Simakov O."/>
            <person name="Wilson M."/>
            <person name="Piel J."/>
            <person name="Ashoor H."/>
            <person name="Bougouffa S."/>
            <person name="Bajic V.B."/>
            <person name="Ryu T."/>
            <person name="Ravasi T."/>
            <person name="Bayer T."/>
            <person name="Micklem G."/>
            <person name="Kim H."/>
            <person name="Bhak J."/>
            <person name="Lajeunesse T.C."/>
            <person name="Voolstra C.R."/>
        </authorList>
    </citation>
    <scope>NUCLEOTIDE SEQUENCE [LARGE SCALE GENOMIC DNA]</scope>
    <source>
        <strain evidence="8 9">CCMP2467</strain>
    </source>
</reference>
<keyword evidence="1" id="KW-0596">Phosphopantetheine</keyword>
<evidence type="ECO:0000259" key="7">
    <source>
        <dbReference type="PROSITE" id="PS52004"/>
    </source>
</evidence>
<dbReference type="InterPro" id="IPR014030">
    <property type="entry name" value="Ketoacyl_synth_N"/>
</dbReference>
<evidence type="ECO:0000313" key="8">
    <source>
        <dbReference type="EMBL" id="OLP77034.1"/>
    </source>
</evidence>
<feature type="compositionally biased region" description="Low complexity" evidence="4">
    <location>
        <begin position="515"/>
        <end position="544"/>
    </location>
</feature>
<feature type="domain" description="Ketosynthase family 3 (KS3)" evidence="7">
    <location>
        <begin position="1482"/>
        <end position="1913"/>
    </location>
</feature>
<dbReference type="Gene3D" id="1.10.510.10">
    <property type="entry name" value="Transferase(Phosphotransferase) domain 1"/>
    <property type="match status" value="1"/>
</dbReference>
<comment type="similarity">
    <text evidence="3">Belongs to the thiolase-like superfamily. Beta-ketoacyl-ACP synthases family.</text>
</comment>
<dbReference type="NCBIfam" id="TIGR04556">
    <property type="entry name" value="PKS_assoc"/>
    <property type="match status" value="1"/>
</dbReference>
<dbReference type="InterPro" id="IPR030834">
    <property type="entry name" value="PKS_assoc_dom"/>
</dbReference>
<dbReference type="PANTHER" id="PTHR43775:SF37">
    <property type="entry name" value="SI:DKEY-61P9.11"/>
    <property type="match status" value="1"/>
</dbReference>
<proteinExistence type="inferred from homology"/>
<dbReference type="InterPro" id="IPR008271">
    <property type="entry name" value="Ser/Thr_kinase_AS"/>
</dbReference>
<dbReference type="PANTHER" id="PTHR43775">
    <property type="entry name" value="FATTY ACID SYNTHASE"/>
    <property type="match status" value="1"/>
</dbReference>
<dbReference type="CDD" id="cd00833">
    <property type="entry name" value="PKS"/>
    <property type="match status" value="1"/>
</dbReference>
<dbReference type="Pfam" id="PF02801">
    <property type="entry name" value="Ketoacyl-synt_C"/>
    <property type="match status" value="1"/>
</dbReference>
<dbReference type="Gene3D" id="3.30.200.20">
    <property type="entry name" value="Phosphorylase Kinase, domain 1"/>
    <property type="match status" value="1"/>
</dbReference>
<dbReference type="GO" id="GO:0006633">
    <property type="term" value="P:fatty acid biosynthetic process"/>
    <property type="evidence" value="ECO:0007669"/>
    <property type="project" value="TreeGrafter"/>
</dbReference>
<feature type="transmembrane region" description="Helical" evidence="5">
    <location>
        <begin position="218"/>
        <end position="239"/>
    </location>
</feature>
<dbReference type="InterPro" id="IPR000719">
    <property type="entry name" value="Prot_kinase_dom"/>
</dbReference>
<dbReference type="InterPro" id="IPR016039">
    <property type="entry name" value="Thiolase-like"/>
</dbReference>
<dbReference type="SUPFAM" id="SSF53901">
    <property type="entry name" value="Thiolase-like"/>
    <property type="match status" value="1"/>
</dbReference>
<dbReference type="GO" id="GO:0016020">
    <property type="term" value="C:membrane"/>
    <property type="evidence" value="ECO:0007669"/>
    <property type="project" value="InterPro"/>
</dbReference>
<comment type="caution">
    <text evidence="8">The sequence shown here is derived from an EMBL/GenBank/DDBJ whole genome shotgun (WGS) entry which is preliminary data.</text>
</comment>
<dbReference type="GO" id="GO:0005524">
    <property type="term" value="F:ATP binding"/>
    <property type="evidence" value="ECO:0007669"/>
    <property type="project" value="InterPro"/>
</dbReference>
<keyword evidence="5" id="KW-0812">Transmembrane</keyword>
<sequence length="1935" mass="213454">MLVIRFARPTMMRPRSVQDFTLDGPVRGELRDVIDHWSEVLQTERSALLAEQRRLGLKDAAEPDFIRAYCTSAFVTFWSRRDAEIALRVQYRADGLQFLVSSAPAPDDVRHQDLQKGGAVWGDMLMGYLCILFLFWVFAPFIVAFSAVAQLETLETVVPSLHHIVTYWPIFRSLWDGLASAFALSLFMSCLPFCLYVVCSRLFVTKSERRCQLQVQSWYFFFLTVFVLLVPAVGSSVFYTMSRLVDHPKEIFSLLASTLPYSTHFYLSYFPLQWTFQVLEAARYPIAMKYLAMKALYGEDQAKTLCEPEDQAYYGIGARSARCSLLLSMALTFCSLSPLICALGLATFGLCRLTYGYLLVYSETTKPDLGGEFWCLQLQHLQKGLFLYVALMTSVLLERSDSLGPPGIAAGAGVLLLQQYLQFKRKYQWRCLPFEDLVHVDDDRASVAVTGVEYQQPELRAPEGGRAEPKALEAEEQTGRGRKEETFWDLASVPFREKAAASGKQHRVPSASFEPSLPKKSSLGKSGPLLGSRSAPSLAAAGPEPAEEGERRLRLNREKGGGGSKEALLPAFDRLSLRRRQKLEALLQRAGGELPQSPIAPVLLLTVRPSCMGCGASTRQKVSEFSAARIPELPELGGPGASLHFLGSAMMAQKCRGSGAFGQVRSRAVVSVSFYDSVFISPNAEDGNVRREDLDQEVELLGQLEHENIIRFHDVYEDVHFLYLVTDHCAGGEVFAKIVELRRFTEENAAFMGKQMLAAIAYLHDRRIVHRDVKAENFLLAEPTIHSKAAPSKGGFAGIVAGQGRTTIKIEHGYRFLTELCGSPHYAVAPELIGQRYTELVDVWAFGVLMYLLMYGHPLRAYPYDGKDPKEIMIKARSAQSFQLLPAASSCVQLLPASVGHSAEVVTKKIPWQKRALLSNTCLDCLTTAFLGQQKQPGLQHDVTKRLSAKEVSRHAWFDGSEGNSIPSEVLRSAHRKVTASRKTADPSVEQPGQRNEKLQKLEEARDIGRKLGLGDGPEVLRRENRLRTAPSAMKGFLESQNDSASIDLGCPGAEDLIDADFTTLTPRLPPGMIRSSHSFPDRDMVGSRARVASEESSGLEVRGKKQRQLIILLALILATTTRKHGDVGQLGQPGSWPKPMPCWKICSRAVGLAASLASGRVKGDDPIEALCVNCVFATWWALSFGFGRAMVYRERDEEEEDYGPPHPEDGGYDVAWPAGPDEHEEFSAAVAETVNDKGYCVISMELADEAVKEIEGSVGPMEWGIFPAETEEEYLGVEVSDCKVAWLQYVGYQASKGSGLRMYDIEEMGPNMQMDRLAPLELCDRALTNVAALMWPYTPEYEDDKAFAVFQRTSGLVRSSINPGDEGVRSRTFGQDEQSELDMHIGFVDGKRLAMIFLIDNDGGELELFPNPTGYDYNEVTLPLSKNKLIVFRCDALGLNYSYRPKGKHMALQSWVLDVPSEWKDKEEALRILDGPEEPEGRRNNVMGVCTRYPGLGFEVQAYWNMLAAGTDTEVKIPVQRWDTDIYYRAEHTIGFSMTCHGANLQQSEIEMFDNQFFGIDKREAIEMAPYMRVMLEVGYEALHNAGHRRSELKNWKCGVFCGDSGSDWDGIHYTMGKDLDLKLAGRERSAAANRLSHVFGLTGPTSTAETACSSSLVATGIAQMTMRSKLDDQQTPNITTDLKHGLVIGSNLLLGPGGYISLSGPGMLTHQGRCFTFDNSADGFARGEGVGSVKLKVCEDSVEASGRVAMLIGCSVNQDGRSASMTAPHGPSQQEVIRQSMREAGLSPNSITIAECHGTGTALGDPIEIGALRGVMRADRARPILKTSSKTNLGHLEAGAGMAGLIKCICMLNYSSGAPNIHLLVLNPHLDVAGYPVYFESELLDYGNNSGLTGVSSFGFGGTNARADVWGHATKGHRYCITGPLESLTQFQR</sequence>
<evidence type="ECO:0000313" key="9">
    <source>
        <dbReference type="Proteomes" id="UP000186817"/>
    </source>
</evidence>
<gene>
    <name evidence="8" type="primary">ppsC</name>
    <name evidence="8" type="ORF">AK812_SmicGene42952</name>
</gene>
<evidence type="ECO:0000256" key="2">
    <source>
        <dbReference type="ARBA" id="ARBA00022553"/>
    </source>
</evidence>
<dbReference type="EMBL" id="LSRX01001860">
    <property type="protein sequence ID" value="OLP77034.1"/>
    <property type="molecule type" value="Genomic_DNA"/>
</dbReference>
<dbReference type="InterPro" id="IPR050091">
    <property type="entry name" value="PKS_NRPS_Biosynth_Enz"/>
</dbReference>
<feature type="region of interest" description="Disordered" evidence="4">
    <location>
        <begin position="499"/>
        <end position="551"/>
    </location>
</feature>
<dbReference type="GO" id="GO:0004672">
    <property type="term" value="F:protein kinase activity"/>
    <property type="evidence" value="ECO:0007669"/>
    <property type="project" value="InterPro"/>
</dbReference>
<dbReference type="Pfam" id="PF00109">
    <property type="entry name" value="ketoacyl-synt"/>
    <property type="match status" value="1"/>
</dbReference>
<feature type="region of interest" description="Disordered" evidence="4">
    <location>
        <begin position="973"/>
        <end position="1000"/>
    </location>
</feature>
<keyword evidence="5" id="KW-0472">Membrane</keyword>
<dbReference type="Pfam" id="PF02714">
    <property type="entry name" value="RSN1_7TM"/>
    <property type="match status" value="1"/>
</dbReference>
<feature type="transmembrane region" description="Helical" evidence="5">
    <location>
        <begin position="125"/>
        <end position="149"/>
    </location>
</feature>
<feature type="region of interest" description="Disordered" evidence="4">
    <location>
        <begin position="455"/>
        <end position="483"/>
    </location>
</feature>
<keyword evidence="5" id="KW-1133">Transmembrane helix</keyword>
<feature type="domain" description="Protein kinase" evidence="6">
    <location>
        <begin position="650"/>
        <end position="958"/>
    </location>
</feature>
<keyword evidence="2" id="KW-0597">Phosphoprotein</keyword>
<dbReference type="OrthoDB" id="329835at2759"/>
<evidence type="ECO:0000256" key="4">
    <source>
        <dbReference type="SAM" id="MobiDB-lite"/>
    </source>
</evidence>